<evidence type="ECO:0000313" key="2">
    <source>
        <dbReference type="EMBL" id="ELT47469.1"/>
    </source>
</evidence>
<dbReference type="GO" id="GO:0003824">
    <property type="term" value="F:catalytic activity"/>
    <property type="evidence" value="ECO:0007669"/>
    <property type="project" value="InterPro"/>
</dbReference>
<dbReference type="AlphaFoldDB" id="M5JTS2"/>
<dbReference type="PANTHER" id="PTHR43196">
    <property type="entry name" value="SULFATE ADENYLYLTRANSFERASE SUBUNIT 2"/>
    <property type="match status" value="1"/>
</dbReference>
<sequence length="383" mass="43426">MRHNPNVDPACQRIATHKTQPTISIARAFPSISILPPIADLLQQGAAVAIGVSGGKDSQAAAMATFEYLDRIGHSGPRLLIHADLGSVEWADSLPTCEQLSDRLGAELIVVRRKQGGLMDRWESRWRSNVARYENLSTVTLVPCWSTPAMRFCTSEMKTSKIHAELKRRFSRLPIISVTGVRREESPQRARAEIFDHKPGERIWTWRPILDWSEAEVFSSLDFWGIEPHPAYRRFGLTRVSCRFCIMSSLPDLVAAAVQPEAQDLYRHMVGLECRSTFAFQSSRWLGDIAPHLLQPRIRDLLAMAKEKAGRRREAERRLTKPMLYVKGWPTRMLSNDEADLLAEVRSEVSAMLGFRARYRDRASIHARYAELLDMHASRGRAA</sequence>
<dbReference type="OrthoDB" id="7574889at2"/>
<dbReference type="Pfam" id="PF01507">
    <property type="entry name" value="PAPS_reduct"/>
    <property type="match status" value="1"/>
</dbReference>
<evidence type="ECO:0000259" key="1">
    <source>
        <dbReference type="Pfam" id="PF01507"/>
    </source>
</evidence>
<dbReference type="PATRIC" id="fig|1234597.4.peg.4029"/>
<organism evidence="2 3">
    <name type="scientific">Brucella intermedia M86</name>
    <dbReference type="NCBI Taxonomy" id="1234597"/>
    <lineage>
        <taxon>Bacteria</taxon>
        <taxon>Pseudomonadati</taxon>
        <taxon>Pseudomonadota</taxon>
        <taxon>Alphaproteobacteria</taxon>
        <taxon>Hyphomicrobiales</taxon>
        <taxon>Brucellaceae</taxon>
        <taxon>Brucella/Ochrobactrum group</taxon>
        <taxon>Brucella</taxon>
    </lineage>
</organism>
<feature type="domain" description="Phosphoadenosine phosphosulphate reductase" evidence="1">
    <location>
        <begin position="49"/>
        <end position="245"/>
    </location>
</feature>
<dbReference type="PANTHER" id="PTHR43196:SF2">
    <property type="entry name" value="PHOSPHOADENOSINE PHOSPHOSULFATE REDUCTASE"/>
    <property type="match status" value="1"/>
</dbReference>
<proteinExistence type="predicted"/>
<evidence type="ECO:0000313" key="3">
    <source>
        <dbReference type="Proteomes" id="UP000011971"/>
    </source>
</evidence>
<dbReference type="SUPFAM" id="SSF52402">
    <property type="entry name" value="Adenine nucleotide alpha hydrolases-like"/>
    <property type="match status" value="1"/>
</dbReference>
<dbReference type="Gene3D" id="3.40.50.620">
    <property type="entry name" value="HUPs"/>
    <property type="match status" value="1"/>
</dbReference>
<dbReference type="InterPro" id="IPR050128">
    <property type="entry name" value="Sulfate_adenylyltrnsfr_sub2"/>
</dbReference>
<comment type="caution">
    <text evidence="2">The sequence shown here is derived from an EMBL/GenBank/DDBJ whole genome shotgun (WGS) entry which is preliminary data.</text>
</comment>
<dbReference type="RefSeq" id="WP_006472571.1">
    <property type="nucleotide sequence ID" value="NZ_AOGE01000053.1"/>
</dbReference>
<reference evidence="2 3" key="1">
    <citation type="journal article" date="2013" name="Gut Pathog.">
        <title>Draft genome of Ochrobactrum intermedium strain M86 isolated from non-ulcer dyspeptic individual from India.</title>
        <authorList>
            <person name="Kulkarni G."/>
            <person name="Dhotre D."/>
            <person name="Dharne M."/>
            <person name="Shetty S."/>
            <person name="Chowdhury S."/>
            <person name="Misra V."/>
            <person name="Misra S."/>
            <person name="Patole M."/>
            <person name="Shouche Y."/>
        </authorList>
    </citation>
    <scope>NUCLEOTIDE SEQUENCE [LARGE SCALE GENOMIC DNA]</scope>
    <source>
        <strain evidence="2 3">M86</strain>
    </source>
</reference>
<protein>
    <recommendedName>
        <fullName evidence="1">Phosphoadenosine phosphosulphate reductase domain-containing protein</fullName>
    </recommendedName>
</protein>
<dbReference type="InterPro" id="IPR014729">
    <property type="entry name" value="Rossmann-like_a/b/a_fold"/>
</dbReference>
<name>M5JTS2_9HYPH</name>
<accession>M5JTS2</accession>
<gene>
    <name evidence="2" type="ORF">D584_19493</name>
</gene>
<dbReference type="InterPro" id="IPR002500">
    <property type="entry name" value="PAPS_reduct_dom"/>
</dbReference>
<dbReference type="Proteomes" id="UP000011971">
    <property type="component" value="Unassembled WGS sequence"/>
</dbReference>
<dbReference type="EMBL" id="AOGE01000053">
    <property type="protein sequence ID" value="ELT47469.1"/>
    <property type="molecule type" value="Genomic_DNA"/>
</dbReference>